<name>A0A975F249_9SPIR</name>
<dbReference type="PANTHER" id="PTHR33988">
    <property type="entry name" value="ENDORIBONUCLEASE MAZF-RELATED"/>
    <property type="match status" value="1"/>
</dbReference>
<dbReference type="NCBIfam" id="NF007386">
    <property type="entry name" value="PRK09907.1"/>
    <property type="match status" value="1"/>
</dbReference>
<dbReference type="EC" id="3.1.27.-" evidence="1"/>
<keyword evidence="1" id="KW-0378">Hydrolase</keyword>
<dbReference type="GO" id="GO:0016075">
    <property type="term" value="P:rRNA catabolic process"/>
    <property type="evidence" value="ECO:0007669"/>
    <property type="project" value="TreeGrafter"/>
</dbReference>
<proteinExistence type="predicted"/>
<accession>A0A975F249</accession>
<dbReference type="Gene3D" id="2.30.30.110">
    <property type="match status" value="1"/>
</dbReference>
<dbReference type="Proteomes" id="UP000671908">
    <property type="component" value="Chromosome"/>
</dbReference>
<dbReference type="Pfam" id="PF02452">
    <property type="entry name" value="PemK_toxin"/>
    <property type="match status" value="1"/>
</dbReference>
<dbReference type="GO" id="GO:0016787">
    <property type="term" value="F:hydrolase activity"/>
    <property type="evidence" value="ECO:0007669"/>
    <property type="project" value="UniProtKB-KW"/>
</dbReference>
<organism evidence="1 2">
    <name type="scientific">Treponema parvum</name>
    <dbReference type="NCBI Taxonomy" id="138851"/>
    <lineage>
        <taxon>Bacteria</taxon>
        <taxon>Pseudomonadati</taxon>
        <taxon>Spirochaetota</taxon>
        <taxon>Spirochaetia</taxon>
        <taxon>Spirochaetales</taxon>
        <taxon>Treponemataceae</taxon>
        <taxon>Treponema</taxon>
    </lineage>
</organism>
<dbReference type="InterPro" id="IPR011067">
    <property type="entry name" value="Plasmid_toxin/cell-grow_inhib"/>
</dbReference>
<dbReference type="SUPFAM" id="SSF50118">
    <property type="entry name" value="Cell growth inhibitor/plasmid maintenance toxic component"/>
    <property type="match status" value="1"/>
</dbReference>
<reference evidence="1 2" key="1">
    <citation type="journal article" date="2021" name="Microbiol. Resour. Announc.">
        <title>Complete Genome Sequences of Three Human Oral Treponema parvum Isolates.</title>
        <authorList>
            <person name="Zeng H."/>
            <person name="Watt R.M."/>
        </authorList>
    </citation>
    <scope>NUCLEOTIDE SEQUENCE [LARGE SCALE GENOMIC DNA]</scope>
    <source>
        <strain evidence="1 2">ATCC 700770</strain>
    </source>
</reference>
<protein>
    <submittedName>
        <fullName evidence="1">Endoribonuclease MazF</fullName>
        <ecNumber evidence="1">3.1.27.-</ecNumber>
    </submittedName>
</protein>
<dbReference type="EMBL" id="CP054142">
    <property type="protein sequence ID" value="QTQ13166.1"/>
    <property type="molecule type" value="Genomic_DNA"/>
</dbReference>
<dbReference type="RefSeq" id="WP_210119892.1">
    <property type="nucleotide sequence ID" value="NZ_CP054142.1"/>
</dbReference>
<dbReference type="GO" id="GO:0003677">
    <property type="term" value="F:DNA binding"/>
    <property type="evidence" value="ECO:0007669"/>
    <property type="project" value="InterPro"/>
</dbReference>
<dbReference type="PANTHER" id="PTHR33988:SF3">
    <property type="entry name" value="ENDORIBONUCLEASE TOXIN CHPB-RELATED"/>
    <property type="match status" value="1"/>
</dbReference>
<evidence type="ECO:0000313" key="1">
    <source>
        <dbReference type="EMBL" id="QTQ13166.1"/>
    </source>
</evidence>
<dbReference type="GO" id="GO:0004521">
    <property type="term" value="F:RNA endonuclease activity"/>
    <property type="evidence" value="ECO:0007669"/>
    <property type="project" value="TreeGrafter"/>
</dbReference>
<dbReference type="KEGG" id="tpav:HRQ91_01125"/>
<dbReference type="GO" id="GO:0006402">
    <property type="term" value="P:mRNA catabolic process"/>
    <property type="evidence" value="ECO:0007669"/>
    <property type="project" value="TreeGrafter"/>
</dbReference>
<evidence type="ECO:0000313" key="2">
    <source>
        <dbReference type="Proteomes" id="UP000671908"/>
    </source>
</evidence>
<dbReference type="AlphaFoldDB" id="A0A975F249"/>
<keyword evidence="2" id="KW-1185">Reference proteome</keyword>
<sequence length="112" mass="12836">MVNSNYVPEKGDLVWLDFDPQTGHEQKGRRPAICISHKSYNQKIGLALFCPITSRIKGYPFEIVLNQHSINGCILSDQIKNLDWKQRSCDFIEKAADEEIDSVVQNIKLMIE</sequence>
<gene>
    <name evidence="1" type="primary">mazF</name>
    <name evidence="1" type="ORF">HRQ91_01125</name>
</gene>
<dbReference type="InterPro" id="IPR003477">
    <property type="entry name" value="PemK-like"/>
</dbReference>